<dbReference type="SMART" id="SM01175">
    <property type="entry name" value="DUF4206"/>
    <property type="match status" value="1"/>
</dbReference>
<organism evidence="6 7">
    <name type="scientific">Trichonephila inaurata madagascariensis</name>
    <dbReference type="NCBI Taxonomy" id="2747483"/>
    <lineage>
        <taxon>Eukaryota</taxon>
        <taxon>Metazoa</taxon>
        <taxon>Ecdysozoa</taxon>
        <taxon>Arthropoda</taxon>
        <taxon>Chelicerata</taxon>
        <taxon>Arachnida</taxon>
        <taxon>Araneae</taxon>
        <taxon>Araneomorphae</taxon>
        <taxon>Entelegynae</taxon>
        <taxon>Araneoidea</taxon>
        <taxon>Nephilidae</taxon>
        <taxon>Trichonephila</taxon>
        <taxon>Trichonephila inaurata</taxon>
    </lineage>
</organism>
<keyword evidence="4" id="KW-0862">Zinc</keyword>
<gene>
    <name evidence="6" type="ORF">TNIN_82531</name>
</gene>
<dbReference type="InterPro" id="IPR025258">
    <property type="entry name" value="RH_dom"/>
</dbReference>
<dbReference type="OrthoDB" id="62364at2759"/>
<protein>
    <recommendedName>
        <fullName evidence="5">Rubicon Homology domain-containing protein</fullName>
    </recommendedName>
</protein>
<evidence type="ECO:0000313" key="6">
    <source>
        <dbReference type="EMBL" id="GFS40580.1"/>
    </source>
</evidence>
<keyword evidence="1" id="KW-0479">Metal-binding</keyword>
<evidence type="ECO:0000313" key="7">
    <source>
        <dbReference type="Proteomes" id="UP000886998"/>
    </source>
</evidence>
<evidence type="ECO:0000256" key="1">
    <source>
        <dbReference type="ARBA" id="ARBA00022723"/>
    </source>
</evidence>
<evidence type="ECO:0000256" key="2">
    <source>
        <dbReference type="ARBA" id="ARBA00022737"/>
    </source>
</evidence>
<sequence length="182" mass="21236">MDNSFDADSESGFVFVPKFLVPEQADEETKKLRTTVDKVCLEKDLRSQDFKCNSCGCAIGIMFGKFRSCHYDGHNYCYECHGNDTEFIPARMIHNWDFKKYPVSKRVKMFISHFERDPLLDISVLNPAIYAIKEMGEIRLLRTQLTYLKSYIFYVKSSCRRVQKKNMAAGIPLRTCSFVFHH</sequence>
<dbReference type="PANTHER" id="PTHR12326:SF12">
    <property type="entry name" value="PLECKSTRIN HOMOLOGY AND RUN DOMAIN CONTAINING M1"/>
    <property type="match status" value="1"/>
</dbReference>
<evidence type="ECO:0000256" key="4">
    <source>
        <dbReference type="ARBA" id="ARBA00022833"/>
    </source>
</evidence>
<feature type="domain" description="Rubicon Homology" evidence="5">
    <location>
        <begin position="67"/>
        <end position="182"/>
    </location>
</feature>
<dbReference type="Pfam" id="PF13901">
    <property type="entry name" value="RH_dom"/>
    <property type="match status" value="1"/>
</dbReference>
<comment type="caution">
    <text evidence="6">The sequence shown here is derived from an EMBL/GenBank/DDBJ whole genome shotgun (WGS) entry which is preliminary data.</text>
</comment>
<dbReference type="Proteomes" id="UP000886998">
    <property type="component" value="Unassembled WGS sequence"/>
</dbReference>
<keyword evidence="3" id="KW-0863">Zinc-finger</keyword>
<dbReference type="GO" id="GO:0008270">
    <property type="term" value="F:zinc ion binding"/>
    <property type="evidence" value="ECO:0007669"/>
    <property type="project" value="UniProtKB-KW"/>
</dbReference>
<evidence type="ECO:0000256" key="3">
    <source>
        <dbReference type="ARBA" id="ARBA00022771"/>
    </source>
</evidence>
<dbReference type="PANTHER" id="PTHR12326">
    <property type="entry name" value="PLECKSTRIN HOMOLOGY DOMAIN CONTAINING PROTEIN"/>
    <property type="match status" value="1"/>
</dbReference>
<proteinExistence type="predicted"/>
<name>A0A8X6ICR2_9ARAC</name>
<keyword evidence="2" id="KW-0677">Repeat</keyword>
<dbReference type="AlphaFoldDB" id="A0A8X6ICR2"/>
<dbReference type="EMBL" id="BMAV01025331">
    <property type="protein sequence ID" value="GFS40580.1"/>
    <property type="molecule type" value="Genomic_DNA"/>
</dbReference>
<dbReference type="InterPro" id="IPR051366">
    <property type="entry name" value="DEF8"/>
</dbReference>
<accession>A0A8X6ICR2</accession>
<evidence type="ECO:0000259" key="5">
    <source>
        <dbReference type="SMART" id="SM01175"/>
    </source>
</evidence>
<keyword evidence="7" id="KW-1185">Reference proteome</keyword>
<reference evidence="6" key="1">
    <citation type="submission" date="2020-08" db="EMBL/GenBank/DDBJ databases">
        <title>Multicomponent nature underlies the extraordinary mechanical properties of spider dragline silk.</title>
        <authorList>
            <person name="Kono N."/>
            <person name="Nakamura H."/>
            <person name="Mori M."/>
            <person name="Yoshida Y."/>
            <person name="Ohtoshi R."/>
            <person name="Malay A.D."/>
            <person name="Moran D.A.P."/>
            <person name="Tomita M."/>
            <person name="Numata K."/>
            <person name="Arakawa K."/>
        </authorList>
    </citation>
    <scope>NUCLEOTIDE SEQUENCE</scope>
</reference>